<dbReference type="EMBL" id="BART01000227">
    <property type="protein sequence ID" value="GAG68152.1"/>
    <property type="molecule type" value="Genomic_DNA"/>
</dbReference>
<sequence length="56" mass="6472">MTNQESTVGKEELEGKLIFKSIFFFALIIVITFIGAGRINYWQGWIYNGLNIIFLL</sequence>
<dbReference type="AlphaFoldDB" id="X1AE94"/>
<feature type="transmembrane region" description="Helical" evidence="1">
    <location>
        <begin position="17"/>
        <end position="36"/>
    </location>
</feature>
<proteinExistence type="predicted"/>
<protein>
    <submittedName>
        <fullName evidence="2">Uncharacterized protein</fullName>
    </submittedName>
</protein>
<keyword evidence="1" id="KW-1133">Transmembrane helix</keyword>
<comment type="caution">
    <text evidence="2">The sequence shown here is derived from an EMBL/GenBank/DDBJ whole genome shotgun (WGS) entry which is preliminary data.</text>
</comment>
<gene>
    <name evidence="2" type="ORF">S01H4_01289</name>
</gene>
<keyword evidence="1" id="KW-0472">Membrane</keyword>
<keyword evidence="1" id="KW-0812">Transmembrane</keyword>
<organism evidence="2">
    <name type="scientific">marine sediment metagenome</name>
    <dbReference type="NCBI Taxonomy" id="412755"/>
    <lineage>
        <taxon>unclassified sequences</taxon>
        <taxon>metagenomes</taxon>
        <taxon>ecological metagenomes</taxon>
    </lineage>
</organism>
<name>X1AE94_9ZZZZ</name>
<evidence type="ECO:0000313" key="2">
    <source>
        <dbReference type="EMBL" id="GAG68152.1"/>
    </source>
</evidence>
<accession>X1AE94</accession>
<evidence type="ECO:0000256" key="1">
    <source>
        <dbReference type="SAM" id="Phobius"/>
    </source>
</evidence>
<reference evidence="2" key="1">
    <citation type="journal article" date="2014" name="Front. Microbiol.">
        <title>High frequency of phylogenetically diverse reductive dehalogenase-homologous genes in deep subseafloor sedimentary metagenomes.</title>
        <authorList>
            <person name="Kawai M."/>
            <person name="Futagami T."/>
            <person name="Toyoda A."/>
            <person name="Takaki Y."/>
            <person name="Nishi S."/>
            <person name="Hori S."/>
            <person name="Arai W."/>
            <person name="Tsubouchi T."/>
            <person name="Morono Y."/>
            <person name="Uchiyama I."/>
            <person name="Ito T."/>
            <person name="Fujiyama A."/>
            <person name="Inagaki F."/>
            <person name="Takami H."/>
        </authorList>
    </citation>
    <scope>NUCLEOTIDE SEQUENCE</scope>
    <source>
        <strain evidence="2">Expedition CK06-06</strain>
    </source>
</reference>